<keyword evidence="3" id="KW-1185">Reference proteome</keyword>
<protein>
    <submittedName>
        <fullName evidence="2">TfoX/Sxy family protein</fullName>
    </submittedName>
</protein>
<feature type="domain" description="TfoX N-terminal" evidence="1">
    <location>
        <begin position="25"/>
        <end position="108"/>
    </location>
</feature>
<proteinExistence type="predicted"/>
<dbReference type="RefSeq" id="WP_147100790.1">
    <property type="nucleotide sequence ID" value="NZ_VOOS01000004.1"/>
</dbReference>
<evidence type="ECO:0000313" key="2">
    <source>
        <dbReference type="EMBL" id="TXB64630.1"/>
    </source>
</evidence>
<dbReference type="Proteomes" id="UP000321721">
    <property type="component" value="Unassembled WGS sequence"/>
</dbReference>
<accession>A0A5C6RSL1</accession>
<name>A0A5C6RSL1_9FLAO</name>
<evidence type="ECO:0000259" key="1">
    <source>
        <dbReference type="Pfam" id="PF04993"/>
    </source>
</evidence>
<dbReference type="OrthoDB" id="214902at2"/>
<dbReference type="SUPFAM" id="SSF159894">
    <property type="entry name" value="YgaC/TfoX-N like"/>
    <property type="match status" value="1"/>
</dbReference>
<comment type="caution">
    <text evidence="2">The sequence shown here is derived from an EMBL/GenBank/DDBJ whole genome shotgun (WGS) entry which is preliminary data.</text>
</comment>
<dbReference type="InterPro" id="IPR007076">
    <property type="entry name" value="TfoX_N"/>
</dbReference>
<gene>
    <name evidence="2" type="ORF">FRY74_09265</name>
</gene>
<dbReference type="Pfam" id="PF04993">
    <property type="entry name" value="TfoX_N"/>
    <property type="match status" value="1"/>
</dbReference>
<organism evidence="2 3">
    <name type="scientific">Vicingus serpentipes</name>
    <dbReference type="NCBI Taxonomy" id="1926625"/>
    <lineage>
        <taxon>Bacteria</taxon>
        <taxon>Pseudomonadati</taxon>
        <taxon>Bacteroidota</taxon>
        <taxon>Flavobacteriia</taxon>
        <taxon>Flavobacteriales</taxon>
        <taxon>Vicingaceae</taxon>
        <taxon>Vicingus</taxon>
    </lineage>
</organism>
<reference evidence="2 3" key="1">
    <citation type="submission" date="2019-08" db="EMBL/GenBank/DDBJ databases">
        <title>Genome of Vicingus serpentipes NCIMB 15042.</title>
        <authorList>
            <person name="Bowman J.P."/>
        </authorList>
    </citation>
    <scope>NUCLEOTIDE SEQUENCE [LARGE SCALE GENOMIC DNA]</scope>
    <source>
        <strain evidence="2 3">NCIMB 15042</strain>
    </source>
</reference>
<dbReference type="Gene3D" id="3.30.1460.30">
    <property type="entry name" value="YgaC/TfoX-N like chaperone"/>
    <property type="match status" value="1"/>
</dbReference>
<dbReference type="AlphaFoldDB" id="A0A5C6RSL1"/>
<sequence length="125" mass="14452">MAYDEYLADRIKHVLKEKRVSFIGKNMMGGLMFMVDEKMFCGIHFDKKRKTDLLMVRIGEEASIEASTKTGCQPMDFTGRPMKGFVFVDPTGFDLDDDLAYWIQLCINFNPLENQVKRNNEVLRG</sequence>
<evidence type="ECO:0000313" key="3">
    <source>
        <dbReference type="Proteomes" id="UP000321721"/>
    </source>
</evidence>
<dbReference type="EMBL" id="VOOS01000004">
    <property type="protein sequence ID" value="TXB64630.1"/>
    <property type="molecule type" value="Genomic_DNA"/>
</dbReference>